<reference evidence="2 3" key="1">
    <citation type="submission" date="2016-04" db="EMBL/GenBank/DDBJ databases">
        <title>A degradative enzymes factory behind the ericoid mycorrhizal symbiosis.</title>
        <authorList>
            <consortium name="DOE Joint Genome Institute"/>
            <person name="Martino E."/>
            <person name="Morin E."/>
            <person name="Grelet G."/>
            <person name="Kuo A."/>
            <person name="Kohler A."/>
            <person name="Daghino S."/>
            <person name="Barry K."/>
            <person name="Choi C."/>
            <person name="Cichocki N."/>
            <person name="Clum A."/>
            <person name="Copeland A."/>
            <person name="Hainaut M."/>
            <person name="Haridas S."/>
            <person name="Labutti K."/>
            <person name="Lindquist E."/>
            <person name="Lipzen A."/>
            <person name="Khouja H.-R."/>
            <person name="Murat C."/>
            <person name="Ohm R."/>
            <person name="Olson A."/>
            <person name="Spatafora J."/>
            <person name="Veneault-Fourrey C."/>
            <person name="Henrissat B."/>
            <person name="Grigoriev I."/>
            <person name="Martin F."/>
            <person name="Perotto S."/>
        </authorList>
    </citation>
    <scope>NUCLEOTIDE SEQUENCE [LARGE SCALE GENOMIC DNA]</scope>
    <source>
        <strain evidence="2 3">F</strain>
    </source>
</reference>
<protein>
    <submittedName>
        <fullName evidence="2">Uncharacterized protein</fullName>
    </submittedName>
</protein>
<accession>A0A2J6RNG3</accession>
<dbReference type="Proteomes" id="UP000235786">
    <property type="component" value="Unassembled WGS sequence"/>
</dbReference>
<dbReference type="EMBL" id="KZ613946">
    <property type="protein sequence ID" value="PMD40059.1"/>
    <property type="molecule type" value="Genomic_DNA"/>
</dbReference>
<proteinExistence type="predicted"/>
<gene>
    <name evidence="2" type="ORF">L207DRAFT_529970</name>
</gene>
<evidence type="ECO:0000313" key="3">
    <source>
        <dbReference type="Proteomes" id="UP000235786"/>
    </source>
</evidence>
<feature type="compositionally biased region" description="Low complexity" evidence="1">
    <location>
        <begin position="59"/>
        <end position="75"/>
    </location>
</feature>
<evidence type="ECO:0000256" key="1">
    <source>
        <dbReference type="SAM" id="MobiDB-lite"/>
    </source>
</evidence>
<sequence length="228" mass="24778">MGQHDAGPARQPTALHCDLCEVFCMERELAVRRQRLLPLLAGKAVGWRWDGGSSVVSCSQTPPLQPRRPLTTSRTAQASEDVQPANRQARTPTISSAHAAHWAGGGGKNSIYAPMAILPSHSSILLAWTAPETSVDLPAQPRVGLRSLSRPSPTTASVRRLEQTLRDLLNPHGEANGVDEWASHCSRTPFACHWDHQRWERAGSNQGRSIAHRPYPRSAVNGKGKSGT</sequence>
<organism evidence="2 3">
    <name type="scientific">Hyaloscypha variabilis (strain UAMH 11265 / GT02V1 / F)</name>
    <name type="common">Meliniomyces variabilis</name>
    <dbReference type="NCBI Taxonomy" id="1149755"/>
    <lineage>
        <taxon>Eukaryota</taxon>
        <taxon>Fungi</taxon>
        <taxon>Dikarya</taxon>
        <taxon>Ascomycota</taxon>
        <taxon>Pezizomycotina</taxon>
        <taxon>Leotiomycetes</taxon>
        <taxon>Helotiales</taxon>
        <taxon>Hyaloscyphaceae</taxon>
        <taxon>Hyaloscypha</taxon>
        <taxon>Hyaloscypha variabilis</taxon>
    </lineage>
</organism>
<dbReference type="AlphaFoldDB" id="A0A2J6RNG3"/>
<feature type="region of interest" description="Disordered" evidence="1">
    <location>
        <begin position="53"/>
        <end position="93"/>
    </location>
</feature>
<feature type="compositionally biased region" description="Polar residues" evidence="1">
    <location>
        <begin position="76"/>
        <end position="93"/>
    </location>
</feature>
<name>A0A2J6RNG3_HYAVF</name>
<keyword evidence="3" id="KW-1185">Reference proteome</keyword>
<evidence type="ECO:0000313" key="2">
    <source>
        <dbReference type="EMBL" id="PMD40059.1"/>
    </source>
</evidence>
<feature type="region of interest" description="Disordered" evidence="1">
    <location>
        <begin position="201"/>
        <end position="228"/>
    </location>
</feature>